<accession>A0A8C6WVY4</accession>
<dbReference type="SUPFAM" id="SSF49899">
    <property type="entry name" value="Concanavalin A-like lectins/glucanases"/>
    <property type="match status" value="1"/>
</dbReference>
<feature type="compositionally biased region" description="Basic and acidic residues" evidence="8">
    <location>
        <begin position="84"/>
        <end position="93"/>
    </location>
</feature>
<dbReference type="Gene3D" id="2.60.120.920">
    <property type="match status" value="1"/>
</dbReference>
<dbReference type="Gene3D" id="3.30.40.10">
    <property type="entry name" value="Zinc/RING finger domain, C3HC4 (zinc finger)"/>
    <property type="match status" value="1"/>
</dbReference>
<dbReference type="PROSITE" id="PS50089">
    <property type="entry name" value="ZF_RING_2"/>
    <property type="match status" value="1"/>
</dbReference>
<sequence>MAEALLDSFLTCFLCMKTYTEPVSLDCDHSFCSRCLQQLWSQQPSRTCPVCSRSSEEEPRVNSALKKLSEQFRLRLSQAPPPPRSEEPVRASEEPELPQQAVESEEEAEERLKGLISSQLQALKEEKLQCKQLSQIYGKIQRHQEEQAAHCERCIRAVFSELHGFLQEEEQRSLSALREEQLRQKQSLGPELRKVKETLSSVSNSIKELEEHLQSRTYTQYQPLALPPRLQPKAGLLLDQAKVLGNLGFRVWRNMRSVVKHRAVVLDPNTAGRYLCLSDDLSTVRIEPEENEDLPLNPERFQNYASVLGHEGFSSGLHQWDVEVGGHQDWAVGVVKESFEKVEMDTLGPDHGHWCLGLYSGVYHDVSYKTFSPKRRPQTVRVTLDYDGGRLDFTDADHMTPICSYSGSFTEKLFPYLWVEPDFNGKPTELRVCEDLSS</sequence>
<comment type="subcellular location">
    <subcellularLocation>
        <location evidence="1">Cytoplasm</location>
    </subcellularLocation>
</comment>
<dbReference type="AlphaFoldDB" id="A0A8C6WVY4"/>
<dbReference type="PROSITE" id="PS50188">
    <property type="entry name" value="B302_SPRY"/>
    <property type="match status" value="1"/>
</dbReference>
<reference evidence="11" key="2">
    <citation type="submission" date="2025-09" db="UniProtKB">
        <authorList>
            <consortium name="Ensembl"/>
        </authorList>
    </citation>
    <scope>IDENTIFICATION</scope>
</reference>
<evidence type="ECO:0000256" key="4">
    <source>
        <dbReference type="ARBA" id="ARBA00022723"/>
    </source>
</evidence>
<comment type="similarity">
    <text evidence="2">Belongs to the TRIM/RBCC family.</text>
</comment>
<keyword evidence="6" id="KW-0862">Zinc</keyword>
<dbReference type="InterPro" id="IPR017907">
    <property type="entry name" value="Znf_RING_CS"/>
</dbReference>
<dbReference type="Pfam" id="PF00097">
    <property type="entry name" value="zf-C3HC4"/>
    <property type="match status" value="1"/>
</dbReference>
<dbReference type="SUPFAM" id="SSF57850">
    <property type="entry name" value="RING/U-box"/>
    <property type="match status" value="1"/>
</dbReference>
<keyword evidence="5 7" id="KW-0863">Zinc-finger</keyword>
<dbReference type="Ensembl" id="ENSNMLT00000039573.1">
    <property type="protein sequence ID" value="ENSNMLP00000035524.1"/>
    <property type="gene ID" value="ENSNMLG00000022066.1"/>
</dbReference>
<dbReference type="SMART" id="SM00184">
    <property type="entry name" value="RING"/>
    <property type="match status" value="1"/>
</dbReference>
<feature type="domain" description="B30.2/SPRY" evidence="10">
    <location>
        <begin position="244"/>
        <end position="437"/>
    </location>
</feature>
<dbReference type="GO" id="GO:0008270">
    <property type="term" value="F:zinc ion binding"/>
    <property type="evidence" value="ECO:0007669"/>
    <property type="project" value="UniProtKB-KW"/>
</dbReference>
<dbReference type="InterPro" id="IPR050143">
    <property type="entry name" value="TRIM/RBCC"/>
</dbReference>
<dbReference type="InterPro" id="IPR013320">
    <property type="entry name" value="ConA-like_dom_sf"/>
</dbReference>
<evidence type="ECO:0000313" key="12">
    <source>
        <dbReference type="Proteomes" id="UP000694523"/>
    </source>
</evidence>
<dbReference type="SMART" id="SM00449">
    <property type="entry name" value="SPRY"/>
    <property type="match status" value="1"/>
</dbReference>
<evidence type="ECO:0000256" key="6">
    <source>
        <dbReference type="ARBA" id="ARBA00022833"/>
    </source>
</evidence>
<dbReference type="InterPro" id="IPR006574">
    <property type="entry name" value="PRY"/>
</dbReference>
<proteinExistence type="inferred from homology"/>
<evidence type="ECO:0000256" key="7">
    <source>
        <dbReference type="PROSITE-ProRule" id="PRU00175"/>
    </source>
</evidence>
<keyword evidence="4" id="KW-0479">Metal-binding</keyword>
<evidence type="ECO:0000256" key="5">
    <source>
        <dbReference type="ARBA" id="ARBA00022771"/>
    </source>
</evidence>
<dbReference type="PROSITE" id="PS00518">
    <property type="entry name" value="ZF_RING_1"/>
    <property type="match status" value="1"/>
</dbReference>
<evidence type="ECO:0000259" key="9">
    <source>
        <dbReference type="PROSITE" id="PS50089"/>
    </source>
</evidence>
<evidence type="ECO:0000256" key="3">
    <source>
        <dbReference type="ARBA" id="ARBA00022490"/>
    </source>
</evidence>
<dbReference type="GO" id="GO:0005737">
    <property type="term" value="C:cytoplasm"/>
    <property type="evidence" value="ECO:0007669"/>
    <property type="project" value="UniProtKB-SubCell"/>
</dbReference>
<dbReference type="Pfam" id="PF13765">
    <property type="entry name" value="PRY"/>
    <property type="match status" value="1"/>
</dbReference>
<dbReference type="InterPro" id="IPR018957">
    <property type="entry name" value="Znf_C3HC4_RING-type"/>
</dbReference>
<dbReference type="Pfam" id="PF00622">
    <property type="entry name" value="SPRY"/>
    <property type="match status" value="1"/>
</dbReference>
<protein>
    <submittedName>
        <fullName evidence="11">Uncharacterized protein</fullName>
    </submittedName>
</protein>
<organism evidence="11 12">
    <name type="scientific">Neogobius melanostomus</name>
    <name type="common">round goby</name>
    <dbReference type="NCBI Taxonomy" id="47308"/>
    <lineage>
        <taxon>Eukaryota</taxon>
        <taxon>Metazoa</taxon>
        <taxon>Chordata</taxon>
        <taxon>Craniata</taxon>
        <taxon>Vertebrata</taxon>
        <taxon>Euteleostomi</taxon>
        <taxon>Actinopterygii</taxon>
        <taxon>Neopterygii</taxon>
        <taxon>Teleostei</taxon>
        <taxon>Neoteleostei</taxon>
        <taxon>Acanthomorphata</taxon>
        <taxon>Gobiaria</taxon>
        <taxon>Gobiiformes</taxon>
        <taxon>Gobioidei</taxon>
        <taxon>Gobiidae</taxon>
        <taxon>Benthophilinae</taxon>
        <taxon>Neogobiini</taxon>
        <taxon>Neogobius</taxon>
    </lineage>
</organism>
<dbReference type="InterPro" id="IPR003877">
    <property type="entry name" value="SPRY_dom"/>
</dbReference>
<dbReference type="InterPro" id="IPR013083">
    <property type="entry name" value="Znf_RING/FYVE/PHD"/>
</dbReference>
<dbReference type="InterPro" id="IPR003879">
    <property type="entry name" value="Butyrophylin_SPRY"/>
</dbReference>
<evidence type="ECO:0000256" key="8">
    <source>
        <dbReference type="SAM" id="MobiDB-lite"/>
    </source>
</evidence>
<evidence type="ECO:0000313" key="11">
    <source>
        <dbReference type="Ensembl" id="ENSNMLP00000035524.1"/>
    </source>
</evidence>
<evidence type="ECO:0000256" key="1">
    <source>
        <dbReference type="ARBA" id="ARBA00004496"/>
    </source>
</evidence>
<evidence type="ECO:0000259" key="10">
    <source>
        <dbReference type="PROSITE" id="PS50188"/>
    </source>
</evidence>
<feature type="domain" description="RING-type" evidence="9">
    <location>
        <begin position="12"/>
        <end position="52"/>
    </location>
</feature>
<name>A0A8C6WVY4_9GOBI</name>
<dbReference type="InterPro" id="IPR001841">
    <property type="entry name" value="Znf_RING"/>
</dbReference>
<dbReference type="SMART" id="SM00589">
    <property type="entry name" value="PRY"/>
    <property type="match status" value="1"/>
</dbReference>
<dbReference type="InterPro" id="IPR001870">
    <property type="entry name" value="B30.2/SPRY"/>
</dbReference>
<keyword evidence="3" id="KW-0963">Cytoplasm</keyword>
<dbReference type="PANTHER" id="PTHR24103">
    <property type="entry name" value="E3 UBIQUITIN-PROTEIN LIGASE TRIM"/>
    <property type="match status" value="1"/>
</dbReference>
<keyword evidence="12" id="KW-1185">Reference proteome</keyword>
<feature type="region of interest" description="Disordered" evidence="8">
    <location>
        <begin position="75"/>
        <end position="108"/>
    </location>
</feature>
<dbReference type="Proteomes" id="UP000694523">
    <property type="component" value="Unplaced"/>
</dbReference>
<evidence type="ECO:0000256" key="2">
    <source>
        <dbReference type="ARBA" id="ARBA00008518"/>
    </source>
</evidence>
<dbReference type="PRINTS" id="PR01407">
    <property type="entry name" value="BUTYPHLNCDUF"/>
</dbReference>
<reference evidence="11" key="1">
    <citation type="submission" date="2025-08" db="UniProtKB">
        <authorList>
            <consortium name="Ensembl"/>
        </authorList>
    </citation>
    <scope>IDENTIFICATION</scope>
</reference>
<dbReference type="InterPro" id="IPR043136">
    <property type="entry name" value="B30.2/SPRY_sf"/>
</dbReference>